<dbReference type="CDD" id="cd16917">
    <property type="entry name" value="HATPase_UhpB-NarQ-NarX-like"/>
    <property type="match status" value="1"/>
</dbReference>
<dbReference type="OrthoDB" id="9778496at2"/>
<evidence type="ECO:0000256" key="4">
    <source>
        <dbReference type="ARBA" id="ARBA00022777"/>
    </source>
</evidence>
<evidence type="ECO:0000256" key="3">
    <source>
        <dbReference type="ARBA" id="ARBA00022679"/>
    </source>
</evidence>
<keyword evidence="6" id="KW-0812">Transmembrane</keyword>
<keyword evidence="4 8" id="KW-0418">Kinase</keyword>
<dbReference type="Pfam" id="PF07730">
    <property type="entry name" value="HisKA_3"/>
    <property type="match status" value="1"/>
</dbReference>
<dbReference type="GO" id="GO:0046983">
    <property type="term" value="F:protein dimerization activity"/>
    <property type="evidence" value="ECO:0007669"/>
    <property type="project" value="InterPro"/>
</dbReference>
<reference evidence="8 9" key="1">
    <citation type="submission" date="2017-06" db="EMBL/GenBank/DDBJ databases">
        <authorList>
            <person name="Kim H.J."/>
            <person name="Triplett B.A."/>
        </authorList>
    </citation>
    <scope>NUCLEOTIDE SEQUENCE [LARGE SCALE GENOMIC DNA]</scope>
    <source>
        <strain evidence="8 9">B29T1</strain>
    </source>
</reference>
<proteinExistence type="predicted"/>
<keyword evidence="6" id="KW-1133">Transmembrane helix</keyword>
<sequence length="486" mass="54601">MNGYRLLISRDNIARIKPLQPARHIMPRRFSLRAQLVLIPTLVLLLALGAAIAATLSAAQDRIDDEVRSSMELGKRFAQAVISQIDDEAEFEVGLRTLESEFAQIRHAHLVVLRKGDMIRSGYLPAMWDETSDVPLWFYDLVSPPLQAEWFPIVVGGRTLGYTFMISNPLDEVTEIWEELSFLAALLVGLSLLIIFLLYWAVRRALKPLDDLAHGFDALEQGQLDTVLPPIRLAELEKIGLQFNSLAARLKQTADDNHLLIDRLMWLQEAERKELARELHDSFGPTLFGIRTDVAAIRRLARQNPALSTPIQDRTQSISETIDIIQKTNYRLLEQLRPLILDELGLFDALEQLVASWRERMPEIDWQFVASREQVVAPEETAALHIYRIVQESLTNIARHARASSVIVTIATLPRPAHTPTALPALRVTIADNGIGRPETFKMGFGLLGMAERVRLLGGQSRLMTTEGGGTMIDLSIPIGKIWSRS</sequence>
<evidence type="ECO:0000256" key="6">
    <source>
        <dbReference type="SAM" id="Phobius"/>
    </source>
</evidence>
<evidence type="ECO:0000313" key="9">
    <source>
        <dbReference type="Proteomes" id="UP000197065"/>
    </source>
</evidence>
<dbReference type="AlphaFoldDB" id="A0A212R0S8"/>
<dbReference type="InterPro" id="IPR003594">
    <property type="entry name" value="HATPase_dom"/>
</dbReference>
<dbReference type="InterPro" id="IPR003660">
    <property type="entry name" value="HAMP_dom"/>
</dbReference>
<evidence type="ECO:0000256" key="5">
    <source>
        <dbReference type="ARBA" id="ARBA00023012"/>
    </source>
</evidence>
<keyword evidence="5" id="KW-0902">Two-component regulatory system</keyword>
<evidence type="ECO:0000256" key="1">
    <source>
        <dbReference type="ARBA" id="ARBA00004370"/>
    </source>
</evidence>
<organism evidence="8 9">
    <name type="scientific">Arboricoccus pini</name>
    <dbReference type="NCBI Taxonomy" id="1963835"/>
    <lineage>
        <taxon>Bacteria</taxon>
        <taxon>Pseudomonadati</taxon>
        <taxon>Pseudomonadota</taxon>
        <taxon>Alphaproteobacteria</taxon>
        <taxon>Geminicoccales</taxon>
        <taxon>Geminicoccaceae</taxon>
        <taxon>Arboricoccus</taxon>
    </lineage>
</organism>
<feature type="transmembrane region" description="Helical" evidence="6">
    <location>
        <begin position="180"/>
        <end position="202"/>
    </location>
</feature>
<dbReference type="InterPro" id="IPR050482">
    <property type="entry name" value="Sensor_HK_TwoCompSys"/>
</dbReference>
<dbReference type="InterPro" id="IPR036890">
    <property type="entry name" value="HATPase_C_sf"/>
</dbReference>
<feature type="domain" description="HAMP" evidence="7">
    <location>
        <begin position="203"/>
        <end position="255"/>
    </location>
</feature>
<dbReference type="SMART" id="SM00304">
    <property type="entry name" value="HAMP"/>
    <property type="match status" value="1"/>
</dbReference>
<protein>
    <submittedName>
        <fullName evidence="8">Two-component system, NarL family, sensor histidine kinase UhpB</fullName>
    </submittedName>
</protein>
<comment type="subcellular location">
    <subcellularLocation>
        <location evidence="1">Membrane</location>
    </subcellularLocation>
</comment>
<dbReference type="Gene3D" id="1.20.5.1930">
    <property type="match status" value="1"/>
</dbReference>
<dbReference type="SUPFAM" id="SSF55874">
    <property type="entry name" value="ATPase domain of HSP90 chaperone/DNA topoisomerase II/histidine kinase"/>
    <property type="match status" value="1"/>
</dbReference>
<keyword evidence="6" id="KW-0472">Membrane</keyword>
<keyword evidence="9" id="KW-1185">Reference proteome</keyword>
<dbReference type="Proteomes" id="UP000197065">
    <property type="component" value="Unassembled WGS sequence"/>
</dbReference>
<accession>A0A212R0S8</accession>
<dbReference type="CDD" id="cd06225">
    <property type="entry name" value="HAMP"/>
    <property type="match status" value="1"/>
</dbReference>
<dbReference type="InterPro" id="IPR011712">
    <property type="entry name" value="Sig_transdc_His_kin_sub3_dim/P"/>
</dbReference>
<dbReference type="Pfam" id="PF02518">
    <property type="entry name" value="HATPase_c"/>
    <property type="match status" value="1"/>
</dbReference>
<dbReference type="SMART" id="SM00387">
    <property type="entry name" value="HATPase_c"/>
    <property type="match status" value="1"/>
</dbReference>
<dbReference type="PANTHER" id="PTHR24421">
    <property type="entry name" value="NITRATE/NITRITE SENSOR PROTEIN NARX-RELATED"/>
    <property type="match status" value="1"/>
</dbReference>
<dbReference type="Gene3D" id="6.10.340.10">
    <property type="match status" value="1"/>
</dbReference>
<keyword evidence="3" id="KW-0808">Transferase</keyword>
<evidence type="ECO:0000259" key="7">
    <source>
        <dbReference type="PROSITE" id="PS50885"/>
    </source>
</evidence>
<dbReference type="PROSITE" id="PS50885">
    <property type="entry name" value="HAMP"/>
    <property type="match status" value="1"/>
</dbReference>
<dbReference type="Gene3D" id="3.30.565.10">
    <property type="entry name" value="Histidine kinase-like ATPase, C-terminal domain"/>
    <property type="match status" value="1"/>
</dbReference>
<name>A0A212R0S8_9PROT</name>
<dbReference type="EMBL" id="FYEH01000004">
    <property type="protein sequence ID" value="SNB65541.1"/>
    <property type="molecule type" value="Genomic_DNA"/>
</dbReference>
<dbReference type="GO" id="GO:0000155">
    <property type="term" value="F:phosphorelay sensor kinase activity"/>
    <property type="evidence" value="ECO:0007669"/>
    <property type="project" value="InterPro"/>
</dbReference>
<keyword evidence="2" id="KW-0597">Phosphoprotein</keyword>
<evidence type="ECO:0000313" key="8">
    <source>
        <dbReference type="EMBL" id="SNB65541.1"/>
    </source>
</evidence>
<dbReference type="Pfam" id="PF00672">
    <property type="entry name" value="HAMP"/>
    <property type="match status" value="1"/>
</dbReference>
<dbReference type="PANTHER" id="PTHR24421:SF58">
    <property type="entry name" value="SIGNAL TRANSDUCTION HISTIDINE-PROTEIN KINASE_PHOSPHATASE UHPB"/>
    <property type="match status" value="1"/>
</dbReference>
<gene>
    <name evidence="8" type="ORF">SAMN07250955_104289</name>
</gene>
<dbReference type="GO" id="GO:0016020">
    <property type="term" value="C:membrane"/>
    <property type="evidence" value="ECO:0007669"/>
    <property type="project" value="UniProtKB-SubCell"/>
</dbReference>
<evidence type="ECO:0000256" key="2">
    <source>
        <dbReference type="ARBA" id="ARBA00022553"/>
    </source>
</evidence>